<evidence type="ECO:0000256" key="1">
    <source>
        <dbReference type="ARBA" id="ARBA00023152"/>
    </source>
</evidence>
<dbReference type="OrthoDB" id="9782128at2"/>
<dbReference type="InterPro" id="IPR029033">
    <property type="entry name" value="His_PPase_superfam"/>
</dbReference>
<dbReference type="Proteomes" id="UP000249890">
    <property type="component" value="Chromosome"/>
</dbReference>
<dbReference type="PROSITE" id="PS00175">
    <property type="entry name" value="PG_MUTASE"/>
    <property type="match status" value="1"/>
</dbReference>
<evidence type="ECO:0000313" key="6">
    <source>
        <dbReference type="Proteomes" id="UP000249890"/>
    </source>
</evidence>
<dbReference type="SMART" id="SM00855">
    <property type="entry name" value="PGAM"/>
    <property type="match status" value="1"/>
</dbReference>
<feature type="active site" description="Tele-phosphohistidine intermediate" evidence="3">
    <location>
        <position position="12"/>
    </location>
</feature>
<dbReference type="GO" id="GO:0016791">
    <property type="term" value="F:phosphatase activity"/>
    <property type="evidence" value="ECO:0007669"/>
    <property type="project" value="TreeGrafter"/>
</dbReference>
<reference evidence="5 6" key="1">
    <citation type="submission" date="2017-06" db="EMBL/GenBank/DDBJ databases">
        <title>Complete genome sequence of Paenibacillus donghaensis KCTC 13049T isolated from East Sea sediment, South Korea.</title>
        <authorList>
            <person name="Jung B.K."/>
            <person name="Hong S.-J."/>
            <person name="Shin J.-H."/>
        </authorList>
    </citation>
    <scope>NUCLEOTIDE SEQUENCE [LARGE SCALE GENOMIC DNA]</scope>
    <source>
        <strain evidence="5 6">KCTC 13049</strain>
    </source>
</reference>
<keyword evidence="1" id="KW-0324">Glycolysis</keyword>
<dbReference type="PANTHER" id="PTHR48100:SF1">
    <property type="entry name" value="HISTIDINE PHOSPHATASE FAMILY PROTEIN-RELATED"/>
    <property type="match status" value="1"/>
</dbReference>
<gene>
    <name evidence="5" type="ORF">B9T62_34365</name>
</gene>
<dbReference type="Pfam" id="PF00300">
    <property type="entry name" value="His_Phos_1"/>
    <property type="match status" value="1"/>
</dbReference>
<dbReference type="InterPro" id="IPR013078">
    <property type="entry name" value="His_Pase_superF_clade-1"/>
</dbReference>
<keyword evidence="6" id="KW-1185">Reference proteome</keyword>
<sequence length="213" mass="24464">MNLTTTIYLTRHGETEWNVQQRMQGHQDSPLTALGVKQAEWLSRGLLREPIDVIYTSPSRRTQRTAEIIRGEREIPVYPAEAFMEIGMGPWEGRNTAELREAYAEPYRNFWEDPGKFEVEGGETFAQVQARALEKLQEILLAHEGQSVLIVTHTVVIKLLMAYWEQRNLLQLWDLPYIYPTCLCQIEFAGGTPRILLHGDTSHYEESEAGMEG</sequence>
<dbReference type="CDD" id="cd07067">
    <property type="entry name" value="HP_PGM_like"/>
    <property type="match status" value="1"/>
</dbReference>
<dbReference type="Gene3D" id="3.40.50.1240">
    <property type="entry name" value="Phosphoglycerate mutase-like"/>
    <property type="match status" value="1"/>
</dbReference>
<dbReference type="InterPro" id="IPR050275">
    <property type="entry name" value="PGM_Phosphatase"/>
</dbReference>
<feature type="binding site" evidence="4">
    <location>
        <position position="61"/>
    </location>
    <ligand>
        <name>substrate</name>
    </ligand>
</feature>
<evidence type="ECO:0000256" key="2">
    <source>
        <dbReference type="ARBA" id="ARBA00023235"/>
    </source>
</evidence>
<dbReference type="GO" id="GO:0005737">
    <property type="term" value="C:cytoplasm"/>
    <property type="evidence" value="ECO:0007669"/>
    <property type="project" value="TreeGrafter"/>
</dbReference>
<organism evidence="5 6">
    <name type="scientific">Paenibacillus donghaensis</name>
    <dbReference type="NCBI Taxonomy" id="414771"/>
    <lineage>
        <taxon>Bacteria</taxon>
        <taxon>Bacillati</taxon>
        <taxon>Bacillota</taxon>
        <taxon>Bacilli</taxon>
        <taxon>Bacillales</taxon>
        <taxon>Paenibacillaceae</taxon>
        <taxon>Paenibacillus</taxon>
    </lineage>
</organism>
<dbReference type="EMBL" id="CP021780">
    <property type="protein sequence ID" value="ASA25375.1"/>
    <property type="molecule type" value="Genomic_DNA"/>
</dbReference>
<evidence type="ECO:0000256" key="3">
    <source>
        <dbReference type="PIRSR" id="PIRSR613078-1"/>
    </source>
</evidence>
<proteinExistence type="predicted"/>
<dbReference type="KEGG" id="pdh:B9T62_34365"/>
<evidence type="ECO:0000313" key="5">
    <source>
        <dbReference type="EMBL" id="ASA25375.1"/>
    </source>
</evidence>
<evidence type="ECO:0000256" key="4">
    <source>
        <dbReference type="PIRSR" id="PIRSR613078-2"/>
    </source>
</evidence>
<dbReference type="AlphaFoldDB" id="A0A2Z2KLY8"/>
<keyword evidence="2" id="KW-0413">Isomerase</keyword>
<protein>
    <submittedName>
        <fullName evidence="5">Histidine phosphatase family protein</fullName>
    </submittedName>
</protein>
<dbReference type="PANTHER" id="PTHR48100">
    <property type="entry name" value="BROAD-SPECIFICITY PHOSPHATASE YOR283W-RELATED"/>
    <property type="match status" value="1"/>
</dbReference>
<name>A0A2Z2KLY8_9BACL</name>
<accession>A0A2Z2KLY8</accession>
<feature type="binding site" evidence="4">
    <location>
        <begin position="11"/>
        <end position="18"/>
    </location>
    <ligand>
        <name>substrate</name>
    </ligand>
</feature>
<dbReference type="SUPFAM" id="SSF53254">
    <property type="entry name" value="Phosphoglycerate mutase-like"/>
    <property type="match status" value="1"/>
</dbReference>
<dbReference type="RefSeq" id="WP_087919340.1">
    <property type="nucleotide sequence ID" value="NZ_CP021780.1"/>
</dbReference>
<feature type="active site" description="Proton donor/acceptor" evidence="3">
    <location>
        <position position="85"/>
    </location>
</feature>
<dbReference type="InterPro" id="IPR001345">
    <property type="entry name" value="PG/BPGM_mutase_AS"/>
</dbReference>